<proteinExistence type="inferred from homology"/>
<comment type="similarity">
    <text evidence="1">Belongs to the ARG7 family.</text>
</comment>
<dbReference type="AlphaFoldDB" id="A0AAP0WSL5"/>
<dbReference type="EMBL" id="JBBPBK010000010">
    <property type="protein sequence ID" value="KAK9276461.1"/>
    <property type="molecule type" value="Genomic_DNA"/>
</dbReference>
<accession>A0AAP0WSL5</accession>
<evidence type="ECO:0000313" key="3">
    <source>
        <dbReference type="Proteomes" id="UP001415857"/>
    </source>
</evidence>
<evidence type="ECO:0000313" key="2">
    <source>
        <dbReference type="EMBL" id="KAK9276461.1"/>
    </source>
</evidence>
<dbReference type="PANTHER" id="PTHR31374:SF304">
    <property type="entry name" value="OS04G0537100 PROTEIN"/>
    <property type="match status" value="1"/>
</dbReference>
<reference evidence="2 3" key="1">
    <citation type="journal article" date="2024" name="Plant J.">
        <title>Genome sequences and population genomics reveal climatic adaptation and genomic divergence between two closely related sweetgum species.</title>
        <authorList>
            <person name="Xu W.Q."/>
            <person name="Ren C.Q."/>
            <person name="Zhang X.Y."/>
            <person name="Comes H.P."/>
            <person name="Liu X.H."/>
            <person name="Li Y.G."/>
            <person name="Kettle C.J."/>
            <person name="Jalonen R."/>
            <person name="Gaisberger H."/>
            <person name="Ma Y.Z."/>
            <person name="Qiu Y.X."/>
        </authorList>
    </citation>
    <scope>NUCLEOTIDE SEQUENCE [LARGE SCALE GENOMIC DNA]</scope>
    <source>
        <strain evidence="2">Hangzhou</strain>
    </source>
</reference>
<dbReference type="Proteomes" id="UP001415857">
    <property type="component" value="Unassembled WGS sequence"/>
</dbReference>
<organism evidence="2 3">
    <name type="scientific">Liquidambar formosana</name>
    <name type="common">Formosan gum</name>
    <dbReference type="NCBI Taxonomy" id="63359"/>
    <lineage>
        <taxon>Eukaryota</taxon>
        <taxon>Viridiplantae</taxon>
        <taxon>Streptophyta</taxon>
        <taxon>Embryophyta</taxon>
        <taxon>Tracheophyta</taxon>
        <taxon>Spermatophyta</taxon>
        <taxon>Magnoliopsida</taxon>
        <taxon>eudicotyledons</taxon>
        <taxon>Gunneridae</taxon>
        <taxon>Pentapetalae</taxon>
        <taxon>Saxifragales</taxon>
        <taxon>Altingiaceae</taxon>
        <taxon>Liquidambar</taxon>
    </lineage>
</organism>
<protein>
    <submittedName>
        <fullName evidence="2">Uncharacterized protein</fullName>
    </submittedName>
</protein>
<sequence length="168" mass="19307">MRKTRGGFKLGRKLVKVFKWVLWRKPNPRRYQRLNHSSCTSKAMSKLCNWGRSLQRGAKGLCFPKSESGYIRAGHDPVDTKSLGVPKGHLAVYVGGSDDEAHRFLVPVVYFNHPLFGELLKEAEKVYGFDHPGGIQIPCRISEFENVKTRIAAGETCRRRRSWKRVHW</sequence>
<name>A0AAP0WSL5_LIQFO</name>
<evidence type="ECO:0000256" key="1">
    <source>
        <dbReference type="ARBA" id="ARBA00006974"/>
    </source>
</evidence>
<dbReference type="PANTHER" id="PTHR31374">
    <property type="entry name" value="AUXIN-INDUCED PROTEIN-LIKE-RELATED"/>
    <property type="match status" value="1"/>
</dbReference>
<comment type="caution">
    <text evidence="2">The sequence shown here is derived from an EMBL/GenBank/DDBJ whole genome shotgun (WGS) entry which is preliminary data.</text>
</comment>
<dbReference type="GO" id="GO:0009733">
    <property type="term" value="P:response to auxin"/>
    <property type="evidence" value="ECO:0007669"/>
    <property type="project" value="InterPro"/>
</dbReference>
<keyword evidence="3" id="KW-1185">Reference proteome</keyword>
<dbReference type="Pfam" id="PF02519">
    <property type="entry name" value="Auxin_inducible"/>
    <property type="match status" value="1"/>
</dbReference>
<dbReference type="InterPro" id="IPR003676">
    <property type="entry name" value="SAUR_fam"/>
</dbReference>
<gene>
    <name evidence="2" type="ORF">L1049_005994</name>
</gene>